<feature type="transmembrane region" description="Helical" evidence="1">
    <location>
        <begin position="90"/>
        <end position="112"/>
    </location>
</feature>
<evidence type="ECO:0000313" key="2">
    <source>
        <dbReference type="EMBL" id="MBE5918596.1"/>
    </source>
</evidence>
<feature type="transmembrane region" description="Helical" evidence="1">
    <location>
        <begin position="373"/>
        <end position="392"/>
    </location>
</feature>
<dbReference type="Proteomes" id="UP000766246">
    <property type="component" value="Unassembled WGS sequence"/>
</dbReference>
<keyword evidence="1" id="KW-0472">Membrane</keyword>
<keyword evidence="1" id="KW-1133">Transmembrane helix</keyword>
<comment type="caution">
    <text evidence="2">The sequence shown here is derived from an EMBL/GenBank/DDBJ whole genome shotgun (WGS) entry which is preliminary data.</text>
</comment>
<feature type="transmembrane region" description="Helical" evidence="1">
    <location>
        <begin position="143"/>
        <end position="163"/>
    </location>
</feature>
<reference evidence="2" key="1">
    <citation type="submission" date="2019-04" db="EMBL/GenBank/DDBJ databases">
        <title>Evolution of Biomass-Degrading Anaerobic Consortia Revealed by Metagenomics.</title>
        <authorList>
            <person name="Peng X."/>
        </authorList>
    </citation>
    <scope>NUCLEOTIDE SEQUENCE</scope>
    <source>
        <strain evidence="2">SIG311</strain>
    </source>
</reference>
<feature type="transmembrane region" description="Helical" evidence="1">
    <location>
        <begin position="193"/>
        <end position="213"/>
    </location>
</feature>
<dbReference type="EMBL" id="SVER01000004">
    <property type="protein sequence ID" value="MBE5918596.1"/>
    <property type="molecule type" value="Genomic_DNA"/>
</dbReference>
<feature type="transmembrane region" description="Helical" evidence="1">
    <location>
        <begin position="290"/>
        <end position="311"/>
    </location>
</feature>
<feature type="transmembrane region" description="Helical" evidence="1">
    <location>
        <begin position="225"/>
        <end position="243"/>
    </location>
</feature>
<organism evidence="2 3">
    <name type="scientific">Pseudobutyrivibrio ruminis</name>
    <dbReference type="NCBI Taxonomy" id="46206"/>
    <lineage>
        <taxon>Bacteria</taxon>
        <taxon>Bacillati</taxon>
        <taxon>Bacillota</taxon>
        <taxon>Clostridia</taxon>
        <taxon>Lachnospirales</taxon>
        <taxon>Lachnospiraceae</taxon>
        <taxon>Pseudobutyrivibrio</taxon>
    </lineage>
</organism>
<accession>A0A927U5D4</accession>
<sequence>MLRKIKDSGRVNIILAITAVICYLAVIFTTLTYGRVTINSDVALVYRFYNAIVNTKSIYPTSWNAVNGEIYAFTRLPVNVLMLALLKDKVLAIVVSNCIVFTLSITAVIWFAKKFFNNDFWLVFIPLFSVFLCGKEARMMIFLHGAYCGFIIIFTFVLGMFWLDVINRKTTICHTAIHSIIFFLMILGGKRHVAEYLLPTIATLVVYFVFINRDKERKVVTIRDSLLKLAVPAILAYLLYKAVCSTHNMNFGGNSNPTLSFGIKHIIENVKIHFSNLFNIFGYAPERSTLANIICIIVCVAICIIIPVLQAFEFKKMKETEKVFFTFMLMHNAEILLATVLGDLLQVRYLLSTSFLLVLVSTNYIYKKIASAKIMQIQIVVSCCFLILSGLYCRNLLKLTNNWQDKYEAQKSISKELVAHGVTKGYATFWLGYPNEVYSDGKLTFGGVDIAEASFMKQYSNCDNSCYEYKEGKCCVLLTDSEVEYLVNVAGGDFISTFATKPIDYFVISNPYFNELYGTDNILVYVFEKDICDRLTDGLKDGVLNPREMFYNYVGSRSDDAIVLTKGGVIHGPYKKIAPGKYTIVYNGKNLGDCGVEVKSELTPASIEYSIVSQGNNKIELDVTIENYVEDIQFYLVNDNDDEVEFDRIDIVEK</sequence>
<name>A0A927U5D4_9FIRM</name>
<feature type="transmembrane region" description="Helical" evidence="1">
    <location>
        <begin position="12"/>
        <end position="34"/>
    </location>
</feature>
<feature type="transmembrane region" description="Helical" evidence="1">
    <location>
        <begin position="170"/>
        <end position="187"/>
    </location>
</feature>
<gene>
    <name evidence="2" type="ORF">E7272_02020</name>
</gene>
<dbReference type="AlphaFoldDB" id="A0A927U5D4"/>
<evidence type="ECO:0000256" key="1">
    <source>
        <dbReference type="SAM" id="Phobius"/>
    </source>
</evidence>
<keyword evidence="1" id="KW-0812">Transmembrane</keyword>
<protein>
    <submittedName>
        <fullName evidence="2">Uncharacterized protein</fullName>
    </submittedName>
</protein>
<feature type="transmembrane region" description="Helical" evidence="1">
    <location>
        <begin position="323"/>
        <end position="341"/>
    </location>
</feature>
<evidence type="ECO:0000313" key="3">
    <source>
        <dbReference type="Proteomes" id="UP000766246"/>
    </source>
</evidence>
<proteinExistence type="predicted"/>